<accession>A0ABW4R6K3</accession>
<name>A0ABW4R6K3_9RHOB</name>
<feature type="domain" description="PAS" evidence="2">
    <location>
        <begin position="226"/>
        <end position="293"/>
    </location>
</feature>
<gene>
    <name evidence="3" type="ORF">ACFSCT_08905</name>
</gene>
<evidence type="ECO:0000259" key="2">
    <source>
        <dbReference type="SMART" id="SM00091"/>
    </source>
</evidence>
<dbReference type="SUPFAM" id="SSF55785">
    <property type="entry name" value="PYP-like sensor domain (PAS domain)"/>
    <property type="match status" value="2"/>
</dbReference>
<keyword evidence="4" id="KW-1185">Reference proteome</keyword>
<dbReference type="InterPro" id="IPR000014">
    <property type="entry name" value="PAS"/>
</dbReference>
<feature type="domain" description="PAS" evidence="2">
    <location>
        <begin position="111"/>
        <end position="177"/>
    </location>
</feature>
<dbReference type="Proteomes" id="UP001597213">
    <property type="component" value="Unassembled WGS sequence"/>
</dbReference>
<protein>
    <submittedName>
        <fullName evidence="3">PAS-domain containing protein</fullName>
    </submittedName>
</protein>
<feature type="compositionally biased region" description="Low complexity" evidence="1">
    <location>
        <begin position="467"/>
        <end position="486"/>
    </location>
</feature>
<dbReference type="SMART" id="SM00091">
    <property type="entry name" value="PAS"/>
    <property type="match status" value="3"/>
</dbReference>
<dbReference type="Pfam" id="PF12860">
    <property type="entry name" value="PAS_7"/>
    <property type="match status" value="1"/>
</dbReference>
<evidence type="ECO:0000313" key="4">
    <source>
        <dbReference type="Proteomes" id="UP001597213"/>
    </source>
</evidence>
<organism evidence="3 4">
    <name type="scientific">Paracoccus pacificus</name>
    <dbReference type="NCBI Taxonomy" id="1463598"/>
    <lineage>
        <taxon>Bacteria</taxon>
        <taxon>Pseudomonadati</taxon>
        <taxon>Pseudomonadota</taxon>
        <taxon>Alphaproteobacteria</taxon>
        <taxon>Rhodobacterales</taxon>
        <taxon>Paracoccaceae</taxon>
        <taxon>Paracoccus</taxon>
    </lineage>
</organism>
<feature type="domain" description="PAS" evidence="2">
    <location>
        <begin position="356"/>
        <end position="422"/>
    </location>
</feature>
<dbReference type="Pfam" id="PF13188">
    <property type="entry name" value="PAS_8"/>
    <property type="match status" value="1"/>
</dbReference>
<evidence type="ECO:0000313" key="3">
    <source>
        <dbReference type="EMBL" id="MFD1881832.1"/>
    </source>
</evidence>
<reference evidence="4" key="1">
    <citation type="journal article" date="2019" name="Int. J. Syst. Evol. Microbiol.">
        <title>The Global Catalogue of Microorganisms (GCM) 10K type strain sequencing project: providing services to taxonomists for standard genome sequencing and annotation.</title>
        <authorList>
            <consortium name="The Broad Institute Genomics Platform"/>
            <consortium name="The Broad Institute Genome Sequencing Center for Infectious Disease"/>
            <person name="Wu L."/>
            <person name="Ma J."/>
        </authorList>
    </citation>
    <scope>NUCLEOTIDE SEQUENCE [LARGE SCALE GENOMIC DNA]</scope>
    <source>
        <strain evidence="4">CCUG 56029</strain>
    </source>
</reference>
<dbReference type="Gene3D" id="3.30.450.20">
    <property type="entry name" value="PAS domain"/>
    <property type="match status" value="1"/>
</dbReference>
<proteinExistence type="predicted"/>
<dbReference type="EMBL" id="JBHUEN010000021">
    <property type="protein sequence ID" value="MFD1881832.1"/>
    <property type="molecule type" value="Genomic_DNA"/>
</dbReference>
<feature type="region of interest" description="Disordered" evidence="1">
    <location>
        <begin position="467"/>
        <end position="494"/>
    </location>
</feature>
<dbReference type="InterPro" id="IPR035965">
    <property type="entry name" value="PAS-like_dom_sf"/>
</dbReference>
<evidence type="ECO:0000256" key="1">
    <source>
        <dbReference type="SAM" id="MobiDB-lite"/>
    </source>
</evidence>
<comment type="caution">
    <text evidence="3">The sequence shown here is derived from an EMBL/GenBank/DDBJ whole genome shotgun (WGS) entry which is preliminary data.</text>
</comment>
<sequence length="494" mass="53953">MLLFRGTRLIDSTAPARGLLAAIGGNGGEYDRLIGWLTPRMPDLSGRLQQLPDTGSDEIFGVDGRGSARLKLLAEDLGDGYRRFNLTDPGAEGAGIIVDSLSQNALEEELHILRELVDHAPMLAWHQEPSGAITWANDAYLSHMAQHLPDTADEGPIWPIPALFDLIVPETDQTVIRRARLGGDAAPEADLWFDCHIQRKDSQIMCFALPAGAAVRAERSLREFVQTLTKTFADLPIGLAIFDKDRALQLFNPALIDLTGLSAGFLIGRPTLYAFLDRLREARMVPEPKNYRSWREQMSNLESAAASGHHVETWLLPGGQTYRVTGRPHPDGAVAFLFEDITSETSLTRKFRTDLSMGRAVIEAMDDAIIVFSATGQTMLANAAYQTAFGLSEAMHHPSAPEALRAWQSSAQGGAGFERLRGCLNGTAGRQRQRGAMMGPDGRLMNWHFQPLQGGLSMVRFEAATETLAPTQPAAPQAAPEPQAEPMSRQRAQA</sequence>
<dbReference type="RefSeq" id="WP_379142015.1">
    <property type="nucleotide sequence ID" value="NZ_JBHUEN010000021.1"/>
</dbReference>